<dbReference type="InterPro" id="IPR026906">
    <property type="entry name" value="LRR_5"/>
</dbReference>
<keyword evidence="1" id="KW-0472">Membrane</keyword>
<dbReference type="Pfam" id="PF13306">
    <property type="entry name" value="LRR_5"/>
    <property type="match status" value="4"/>
</dbReference>
<dbReference type="InParanoid" id="A2EXM7"/>
<reference evidence="2" key="1">
    <citation type="submission" date="2006-10" db="EMBL/GenBank/DDBJ databases">
        <authorList>
            <person name="Amadeo P."/>
            <person name="Zhao Q."/>
            <person name="Wortman J."/>
            <person name="Fraser-Liggett C."/>
            <person name="Carlton J."/>
        </authorList>
    </citation>
    <scope>NUCLEOTIDE SEQUENCE</scope>
    <source>
        <strain evidence="2">G3</strain>
    </source>
</reference>
<evidence type="ECO:0000313" key="2">
    <source>
        <dbReference type="EMBL" id="EAY02584.1"/>
    </source>
</evidence>
<feature type="transmembrane region" description="Helical" evidence="1">
    <location>
        <begin position="692"/>
        <end position="711"/>
    </location>
</feature>
<proteinExistence type="predicted"/>
<dbReference type="SMR" id="A2EXM7"/>
<keyword evidence="1" id="KW-1133">Transmembrane helix</keyword>
<sequence length="739" mass="83474">MHLTTDEPFVMNKEVQAFQRGEGGTDFNYTLFPYHTNFISITEIKEERFLNSPLTIPEEVIFPDGHTCSISIISTNALKSLQTTKVILPASIIALRGNIAPESHITFIDLSKTKITKLDNSAFEKWVNLVEIILPETLTSLPKSCFLNSLSLTNPKIPLKTNLDQADKAFSSCISLRELNLSQSNITIIPNYFFFNCISLSNLILPEIRRIGAYSFYRTCISHFELPNSVRLNTASFAQINTEQPVVKIDVTDITDACFAGCTQMKSIIIGENVKKIQIDSFKNCSSLANIEILGSLNKIMHGAFFNTSSLKFINFSNCNFGNYPYACFEMSGIENIISPPIITAIDHHAFSKTGISELIFSNLMKSIKYDAYSSCHKLKIVNLSESQVEVIEHHAFFDCFNLEKIIFPKNRGIAIGEAAFQNNTKLKSLDFDDGVYFDKYSFAYCISLETVRFYYCEEIQSAAFTGCTNLSVFCPKKNSEYRLGFYFEEIYNLIGSNAFSNAVKPTFLYIGKKINILSDYCFSNMENLKIIDLHESEVTTIGYSAFSGCKKLETLYLSETITDIRDYAFSSVKRIVVIYCGNHSYYASYNSFPNSAEVVYYSKNYSNFLGNIEPMYSGICLLPQEGLPTPRPTAEPIPKIYNARTNATLRSLAKEVVIPASTPNYNLQGEYYFTPIVTVGRTKQIYFTRKSVMIILGSVALILLIAKIIYSRVFMIIDHYTQDENTLMDNNDYANEPL</sequence>
<dbReference type="Gene3D" id="3.80.10.10">
    <property type="entry name" value="Ribonuclease Inhibitor"/>
    <property type="match status" value="4"/>
</dbReference>
<accession>A2EXM7</accession>
<gene>
    <name evidence="2" type="ORF">TVAG_254850</name>
</gene>
<dbReference type="EMBL" id="DS113531">
    <property type="protein sequence ID" value="EAY02584.1"/>
    <property type="molecule type" value="Genomic_DNA"/>
</dbReference>
<dbReference type="STRING" id="5722.A2EXM7"/>
<dbReference type="KEGG" id="tva:4760426"/>
<keyword evidence="1" id="KW-0812">Transmembrane</keyword>
<dbReference type="SUPFAM" id="SSF52058">
    <property type="entry name" value="L domain-like"/>
    <property type="match status" value="2"/>
</dbReference>
<dbReference type="VEuPathDB" id="TrichDB:TVAGG3_0751400"/>
<dbReference type="InterPro" id="IPR032675">
    <property type="entry name" value="LRR_dom_sf"/>
</dbReference>
<protein>
    <submittedName>
        <fullName evidence="2">Surface antigen BspA-like</fullName>
    </submittedName>
</protein>
<name>A2EXM7_TRIV3</name>
<dbReference type="AlphaFoldDB" id="A2EXM7"/>
<dbReference type="InterPro" id="IPR053139">
    <property type="entry name" value="Surface_bspA-like"/>
</dbReference>
<dbReference type="OrthoDB" id="676979at2759"/>
<evidence type="ECO:0000313" key="3">
    <source>
        <dbReference type="Proteomes" id="UP000001542"/>
    </source>
</evidence>
<dbReference type="Proteomes" id="UP000001542">
    <property type="component" value="Unassembled WGS sequence"/>
</dbReference>
<organism evidence="2 3">
    <name type="scientific">Trichomonas vaginalis (strain ATCC PRA-98 / G3)</name>
    <dbReference type="NCBI Taxonomy" id="412133"/>
    <lineage>
        <taxon>Eukaryota</taxon>
        <taxon>Metamonada</taxon>
        <taxon>Parabasalia</taxon>
        <taxon>Trichomonadida</taxon>
        <taxon>Trichomonadidae</taxon>
        <taxon>Trichomonas</taxon>
    </lineage>
</organism>
<evidence type="ECO:0000256" key="1">
    <source>
        <dbReference type="SAM" id="Phobius"/>
    </source>
</evidence>
<reference evidence="2" key="2">
    <citation type="journal article" date="2007" name="Science">
        <title>Draft genome sequence of the sexually transmitted pathogen Trichomonas vaginalis.</title>
        <authorList>
            <person name="Carlton J.M."/>
            <person name="Hirt R.P."/>
            <person name="Silva J.C."/>
            <person name="Delcher A.L."/>
            <person name="Schatz M."/>
            <person name="Zhao Q."/>
            <person name="Wortman J.R."/>
            <person name="Bidwell S.L."/>
            <person name="Alsmark U.C.M."/>
            <person name="Besteiro S."/>
            <person name="Sicheritz-Ponten T."/>
            <person name="Noel C.J."/>
            <person name="Dacks J.B."/>
            <person name="Foster P.G."/>
            <person name="Simillion C."/>
            <person name="Van de Peer Y."/>
            <person name="Miranda-Saavedra D."/>
            <person name="Barton G.J."/>
            <person name="Westrop G.D."/>
            <person name="Mueller S."/>
            <person name="Dessi D."/>
            <person name="Fiori P.L."/>
            <person name="Ren Q."/>
            <person name="Paulsen I."/>
            <person name="Zhang H."/>
            <person name="Bastida-Corcuera F.D."/>
            <person name="Simoes-Barbosa A."/>
            <person name="Brown M.T."/>
            <person name="Hayes R.D."/>
            <person name="Mukherjee M."/>
            <person name="Okumura C.Y."/>
            <person name="Schneider R."/>
            <person name="Smith A.J."/>
            <person name="Vanacova S."/>
            <person name="Villalvazo M."/>
            <person name="Haas B.J."/>
            <person name="Pertea M."/>
            <person name="Feldblyum T.V."/>
            <person name="Utterback T.R."/>
            <person name="Shu C.L."/>
            <person name="Osoegawa K."/>
            <person name="de Jong P.J."/>
            <person name="Hrdy I."/>
            <person name="Horvathova L."/>
            <person name="Zubacova Z."/>
            <person name="Dolezal P."/>
            <person name="Malik S.B."/>
            <person name="Logsdon J.M. Jr."/>
            <person name="Henze K."/>
            <person name="Gupta A."/>
            <person name="Wang C.C."/>
            <person name="Dunne R.L."/>
            <person name="Upcroft J.A."/>
            <person name="Upcroft P."/>
            <person name="White O."/>
            <person name="Salzberg S.L."/>
            <person name="Tang P."/>
            <person name="Chiu C.-H."/>
            <person name="Lee Y.-S."/>
            <person name="Embley T.M."/>
            <person name="Coombs G.H."/>
            <person name="Mottram J.C."/>
            <person name="Tachezy J."/>
            <person name="Fraser-Liggett C.M."/>
            <person name="Johnson P.J."/>
        </authorList>
    </citation>
    <scope>NUCLEOTIDE SEQUENCE [LARGE SCALE GENOMIC DNA]</scope>
    <source>
        <strain evidence="2">G3</strain>
    </source>
</reference>
<dbReference type="VEuPathDB" id="TrichDB:TVAG_254850"/>
<dbReference type="PANTHER" id="PTHR45661">
    <property type="entry name" value="SURFACE ANTIGEN"/>
    <property type="match status" value="1"/>
</dbReference>
<dbReference type="PANTHER" id="PTHR45661:SF3">
    <property type="entry name" value="IG-LIKE DOMAIN-CONTAINING PROTEIN"/>
    <property type="match status" value="1"/>
</dbReference>
<dbReference type="RefSeq" id="XP_001314807.1">
    <property type="nucleotide sequence ID" value="XM_001314772.1"/>
</dbReference>
<keyword evidence="3" id="KW-1185">Reference proteome</keyword>